<dbReference type="InterPro" id="IPR018060">
    <property type="entry name" value="HTH_AraC"/>
</dbReference>
<dbReference type="InterPro" id="IPR009057">
    <property type="entry name" value="Homeodomain-like_sf"/>
</dbReference>
<dbReference type="Pfam" id="PF01965">
    <property type="entry name" value="DJ-1_PfpI"/>
    <property type="match status" value="1"/>
</dbReference>
<comment type="caution">
    <text evidence="4">The sequence shown here is derived from an EMBL/GenBank/DDBJ whole genome shotgun (WGS) entry which is preliminary data.</text>
</comment>
<dbReference type="PROSITE" id="PS01124">
    <property type="entry name" value="HTH_ARAC_FAMILY_2"/>
    <property type="match status" value="1"/>
</dbReference>
<dbReference type="Proteomes" id="UP001203058">
    <property type="component" value="Unassembled WGS sequence"/>
</dbReference>
<dbReference type="SUPFAM" id="SSF52317">
    <property type="entry name" value="Class I glutamine amidotransferase-like"/>
    <property type="match status" value="1"/>
</dbReference>
<proteinExistence type="predicted"/>
<evidence type="ECO:0000259" key="3">
    <source>
        <dbReference type="PROSITE" id="PS01124"/>
    </source>
</evidence>
<dbReference type="InterPro" id="IPR052158">
    <property type="entry name" value="INH-QAR"/>
</dbReference>
<reference evidence="4 5" key="1">
    <citation type="submission" date="2022-03" db="EMBL/GenBank/DDBJ databases">
        <authorList>
            <person name="Jo J.-H."/>
            <person name="Im W.-T."/>
        </authorList>
    </citation>
    <scope>NUCLEOTIDE SEQUENCE [LARGE SCALE GENOMIC DNA]</scope>
    <source>
        <strain evidence="4 5">SM33</strain>
    </source>
</reference>
<dbReference type="InterPro" id="IPR029062">
    <property type="entry name" value="Class_I_gatase-like"/>
</dbReference>
<dbReference type="Gene3D" id="1.10.10.60">
    <property type="entry name" value="Homeodomain-like"/>
    <property type="match status" value="1"/>
</dbReference>
<dbReference type="RefSeq" id="WP_241447784.1">
    <property type="nucleotide sequence ID" value="NZ_JAKZHW010000002.1"/>
</dbReference>
<dbReference type="PANTHER" id="PTHR43130">
    <property type="entry name" value="ARAC-FAMILY TRANSCRIPTIONAL REGULATOR"/>
    <property type="match status" value="1"/>
</dbReference>
<evidence type="ECO:0000313" key="5">
    <source>
        <dbReference type="Proteomes" id="UP001203058"/>
    </source>
</evidence>
<dbReference type="SMART" id="SM00342">
    <property type="entry name" value="HTH_ARAC"/>
    <property type="match status" value="1"/>
</dbReference>
<dbReference type="Gene3D" id="3.40.50.880">
    <property type="match status" value="1"/>
</dbReference>
<sequence>MDRQLKRVGMLLFEGSDLLDFAGPSSTFFSAARHLIRTGQADTLLYRIEPLSIDGGLIHTMQGVGIETAKAPKLAPGEFDTVIVTGGLVDHRTCDPRLIDWISRNHDKPRRIASVCCGAFLMAGAGILSGHPATTHWEDCARLQAEFEDIEVRPDCIYVQDGRLWTAAGISSGIDMALAMIEEDYGHALALLVARNLVVFLKRPGGQSQFSAPLQSQTAEGPLSSLLNWIVENPCEDLRTEALADRANMSLRNFYRAFEAATGTSPADWVETARVEIAKRLLEQTSEKVEQVAYKSGHSSYEAMRKAFAKRLGVSPAAYRSRFARIRPSAEETPALPAFYESYGLGTRTEAVQ</sequence>
<keyword evidence="1" id="KW-0805">Transcription regulation</keyword>
<dbReference type="PANTHER" id="PTHR43130:SF3">
    <property type="entry name" value="HTH-TYPE TRANSCRIPTIONAL REGULATOR RV1931C"/>
    <property type="match status" value="1"/>
</dbReference>
<dbReference type="InterPro" id="IPR002818">
    <property type="entry name" value="DJ-1/PfpI"/>
</dbReference>
<evidence type="ECO:0000256" key="1">
    <source>
        <dbReference type="ARBA" id="ARBA00023015"/>
    </source>
</evidence>
<feature type="domain" description="HTH araC/xylS-type" evidence="3">
    <location>
        <begin position="224"/>
        <end position="322"/>
    </location>
</feature>
<dbReference type="CDD" id="cd03137">
    <property type="entry name" value="GATase1_AraC_1"/>
    <property type="match status" value="1"/>
</dbReference>
<name>A0ABS9VPK3_9SPHN</name>
<keyword evidence="2" id="KW-0804">Transcription</keyword>
<accession>A0ABS9VPK3</accession>
<protein>
    <submittedName>
        <fullName evidence="4">GlxA family transcriptional regulator</fullName>
    </submittedName>
</protein>
<evidence type="ECO:0000256" key="2">
    <source>
        <dbReference type="ARBA" id="ARBA00023163"/>
    </source>
</evidence>
<gene>
    <name evidence="4" type="ORF">LZ016_12445</name>
</gene>
<dbReference type="SUPFAM" id="SSF46689">
    <property type="entry name" value="Homeodomain-like"/>
    <property type="match status" value="2"/>
</dbReference>
<organism evidence="4 5">
    <name type="scientific">Sphingomonas telluris</name>
    <dbReference type="NCBI Taxonomy" id="2907998"/>
    <lineage>
        <taxon>Bacteria</taxon>
        <taxon>Pseudomonadati</taxon>
        <taxon>Pseudomonadota</taxon>
        <taxon>Alphaproteobacteria</taxon>
        <taxon>Sphingomonadales</taxon>
        <taxon>Sphingomonadaceae</taxon>
        <taxon>Sphingomonas</taxon>
    </lineage>
</organism>
<evidence type="ECO:0000313" key="4">
    <source>
        <dbReference type="EMBL" id="MCH8616903.1"/>
    </source>
</evidence>
<dbReference type="Pfam" id="PF12833">
    <property type="entry name" value="HTH_18"/>
    <property type="match status" value="1"/>
</dbReference>
<keyword evidence="5" id="KW-1185">Reference proteome</keyword>
<dbReference type="EMBL" id="JAKZHW010000002">
    <property type="protein sequence ID" value="MCH8616903.1"/>
    <property type="molecule type" value="Genomic_DNA"/>
</dbReference>